<dbReference type="Proteomes" id="UP001054837">
    <property type="component" value="Unassembled WGS sequence"/>
</dbReference>
<gene>
    <name evidence="5" type="primary">SLC30A1</name>
    <name evidence="5" type="ORF">CDAR_12251</name>
</gene>
<reference evidence="5 6" key="1">
    <citation type="submission" date="2021-06" db="EMBL/GenBank/DDBJ databases">
        <title>Caerostris darwini draft genome.</title>
        <authorList>
            <person name="Kono N."/>
            <person name="Arakawa K."/>
        </authorList>
    </citation>
    <scope>NUCLEOTIDE SEQUENCE [LARGE SCALE GENOMIC DNA]</scope>
</reference>
<keyword evidence="3" id="KW-0472">Membrane</keyword>
<accession>A0AAV4V2X5</accession>
<keyword evidence="3" id="KW-1133">Transmembrane helix</keyword>
<dbReference type="GO" id="GO:0006882">
    <property type="term" value="P:intracellular zinc ion homeostasis"/>
    <property type="evidence" value="ECO:0007669"/>
    <property type="project" value="TreeGrafter"/>
</dbReference>
<dbReference type="AlphaFoldDB" id="A0AAV4V2X5"/>
<feature type="transmembrane region" description="Helical" evidence="3">
    <location>
        <begin position="6"/>
        <end position="29"/>
    </location>
</feature>
<dbReference type="GO" id="GO:0005385">
    <property type="term" value="F:zinc ion transmembrane transporter activity"/>
    <property type="evidence" value="ECO:0007669"/>
    <property type="project" value="TreeGrafter"/>
</dbReference>
<evidence type="ECO:0000256" key="1">
    <source>
        <dbReference type="ARBA" id="ARBA00008873"/>
    </source>
</evidence>
<evidence type="ECO:0000256" key="2">
    <source>
        <dbReference type="ARBA" id="ARBA00022833"/>
    </source>
</evidence>
<comment type="caution">
    <text evidence="5">The sequence shown here is derived from an EMBL/GenBank/DDBJ whole genome shotgun (WGS) entry which is preliminary data.</text>
</comment>
<name>A0AAV4V2X5_9ARAC</name>
<organism evidence="5 6">
    <name type="scientific">Caerostris darwini</name>
    <dbReference type="NCBI Taxonomy" id="1538125"/>
    <lineage>
        <taxon>Eukaryota</taxon>
        <taxon>Metazoa</taxon>
        <taxon>Ecdysozoa</taxon>
        <taxon>Arthropoda</taxon>
        <taxon>Chelicerata</taxon>
        <taxon>Arachnida</taxon>
        <taxon>Araneae</taxon>
        <taxon>Araneomorphae</taxon>
        <taxon>Entelegynae</taxon>
        <taxon>Araneoidea</taxon>
        <taxon>Araneidae</taxon>
        <taxon>Caerostris</taxon>
    </lineage>
</organism>
<evidence type="ECO:0000259" key="4">
    <source>
        <dbReference type="Pfam" id="PF16916"/>
    </source>
</evidence>
<dbReference type="InterPro" id="IPR027470">
    <property type="entry name" value="Cation_efflux_CTD"/>
</dbReference>
<evidence type="ECO:0000313" key="6">
    <source>
        <dbReference type="Proteomes" id="UP001054837"/>
    </source>
</evidence>
<feature type="domain" description="Cation efflux protein cytoplasmic" evidence="4">
    <location>
        <begin position="52"/>
        <end position="86"/>
    </location>
</feature>
<evidence type="ECO:0000313" key="5">
    <source>
        <dbReference type="EMBL" id="GIY64358.1"/>
    </source>
</evidence>
<evidence type="ECO:0000256" key="3">
    <source>
        <dbReference type="SAM" id="Phobius"/>
    </source>
</evidence>
<comment type="similarity">
    <text evidence="1">Belongs to the cation diffusion facilitator (CDF) transporter (TC 2.A.4) family. SLC30A subfamily.</text>
</comment>
<dbReference type="PANTHER" id="PTHR45820">
    <property type="entry name" value="FI23527P1"/>
    <property type="match status" value="1"/>
</dbReference>
<dbReference type="GO" id="GO:0016020">
    <property type="term" value="C:membrane"/>
    <property type="evidence" value="ECO:0007669"/>
    <property type="project" value="TreeGrafter"/>
</dbReference>
<keyword evidence="6" id="KW-1185">Reference proteome</keyword>
<proteinExistence type="inferred from homology"/>
<dbReference type="GO" id="GO:0010312">
    <property type="term" value="P:detoxification of zinc ion"/>
    <property type="evidence" value="ECO:0007669"/>
    <property type="project" value="TreeGrafter"/>
</dbReference>
<dbReference type="EMBL" id="BPLQ01012313">
    <property type="protein sequence ID" value="GIY64358.1"/>
    <property type="molecule type" value="Genomic_DNA"/>
</dbReference>
<dbReference type="Pfam" id="PF16916">
    <property type="entry name" value="ZT_dimer"/>
    <property type="match status" value="1"/>
</dbReference>
<keyword evidence="3" id="KW-0812">Transmembrane</keyword>
<dbReference type="PANTHER" id="PTHR45820:SF9">
    <property type="entry name" value="FI23527P1"/>
    <property type="match status" value="1"/>
</dbReference>
<keyword evidence="2" id="KW-0862">Zinc</keyword>
<sequence>MDGLILKYADAILACACIVVLVSTTYPFVRESGLILLQSIPSHIDVDGLTKRLTLEFPDLLNVHDLHVWRLTTSEVIATVHVILSSSEVYACIESRLTQFFLREGISSATIQPEFPNVPWSEKAKQECILQCSINNNCGAFTCCGPINNKSKPNNVRCRNTSSHKHDVQKVEDTVLNTVNIVSDHNLSPRYDFTQIISATETTL</sequence>
<protein>
    <submittedName>
        <fullName evidence="5">Zinc transporter 1</fullName>
    </submittedName>
</protein>